<reference evidence="2 3" key="1">
    <citation type="submission" date="2016-02" db="EMBL/GenBank/DDBJ databases">
        <authorList>
            <person name="Wen L."/>
            <person name="He K."/>
            <person name="Yang H."/>
        </authorList>
    </citation>
    <scope>NUCLEOTIDE SEQUENCE [LARGE SCALE GENOMIC DNA]</scope>
    <source>
        <strain evidence="2 3">TSA40</strain>
    </source>
</reference>
<sequence length="279" mass="31268">MSAEAFHPYIARNRVLEPYTFDFHIEDETARLWYDGSPRQWMPERQWCLEHIQEGFNILDCGAHHGMMAILFAKKTGTAGKVIAWEALPSNARVVEKNAALNGLPNVIVRPFGIGAQRATVAFDRNAGNVVVKNDDVGPATGTTETIEIVALDDDIDPKIRVDFMKIDVEGSDLEALKGARRVLSQRPIIDLEIHNFLFGDREGTLREIFAILDGYGYTYEVLPEVFSEIVKIEGTVDLAWLAQHDNPHVFCVPPERDKGVFSGIWEKAGKLVKGLRTH</sequence>
<organism evidence="2 3">
    <name type="scientific">Noviherbaspirillum denitrificans</name>
    <dbReference type="NCBI Taxonomy" id="1968433"/>
    <lineage>
        <taxon>Bacteria</taxon>
        <taxon>Pseudomonadati</taxon>
        <taxon>Pseudomonadota</taxon>
        <taxon>Betaproteobacteria</taxon>
        <taxon>Burkholderiales</taxon>
        <taxon>Oxalobacteraceae</taxon>
        <taxon>Noviherbaspirillum</taxon>
    </lineage>
</organism>
<feature type="domain" description="Methyltransferase FkbM" evidence="1">
    <location>
        <begin position="60"/>
        <end position="220"/>
    </location>
</feature>
<protein>
    <recommendedName>
        <fullName evidence="1">Methyltransferase FkbM domain-containing protein</fullName>
    </recommendedName>
</protein>
<evidence type="ECO:0000313" key="2">
    <source>
        <dbReference type="EMBL" id="OWW20549.1"/>
    </source>
</evidence>
<name>A0A254TD24_9BURK</name>
<dbReference type="EMBL" id="LSTO01000001">
    <property type="protein sequence ID" value="OWW20549.1"/>
    <property type="molecule type" value="Genomic_DNA"/>
</dbReference>
<dbReference type="InterPro" id="IPR052514">
    <property type="entry name" value="SAM-dependent_MTase"/>
</dbReference>
<accession>A0A254TD24</accession>
<dbReference type="Gene3D" id="3.40.50.150">
    <property type="entry name" value="Vaccinia Virus protein VP39"/>
    <property type="match status" value="1"/>
</dbReference>
<proteinExistence type="predicted"/>
<dbReference type="SUPFAM" id="SSF53335">
    <property type="entry name" value="S-adenosyl-L-methionine-dependent methyltransferases"/>
    <property type="match status" value="1"/>
</dbReference>
<dbReference type="InterPro" id="IPR029063">
    <property type="entry name" value="SAM-dependent_MTases_sf"/>
</dbReference>
<dbReference type="Pfam" id="PF05050">
    <property type="entry name" value="Methyltransf_21"/>
    <property type="match status" value="1"/>
</dbReference>
<dbReference type="AlphaFoldDB" id="A0A254TD24"/>
<dbReference type="RefSeq" id="WP_170942111.1">
    <property type="nucleotide sequence ID" value="NZ_LSTO01000001.1"/>
</dbReference>
<evidence type="ECO:0000259" key="1">
    <source>
        <dbReference type="Pfam" id="PF05050"/>
    </source>
</evidence>
<keyword evidence="3" id="KW-1185">Reference proteome</keyword>
<evidence type="ECO:0000313" key="3">
    <source>
        <dbReference type="Proteomes" id="UP000197535"/>
    </source>
</evidence>
<gene>
    <name evidence="2" type="ORF">AYR66_14675</name>
</gene>
<dbReference type="NCBIfam" id="TIGR01444">
    <property type="entry name" value="fkbM_fam"/>
    <property type="match status" value="1"/>
</dbReference>
<dbReference type="PANTHER" id="PTHR34203:SF15">
    <property type="entry name" value="SLL1173 PROTEIN"/>
    <property type="match status" value="1"/>
</dbReference>
<dbReference type="InterPro" id="IPR006342">
    <property type="entry name" value="FkbM_mtfrase"/>
</dbReference>
<dbReference type="PANTHER" id="PTHR34203">
    <property type="entry name" value="METHYLTRANSFERASE, FKBM FAMILY PROTEIN"/>
    <property type="match status" value="1"/>
</dbReference>
<comment type="caution">
    <text evidence="2">The sequence shown here is derived from an EMBL/GenBank/DDBJ whole genome shotgun (WGS) entry which is preliminary data.</text>
</comment>
<dbReference type="Proteomes" id="UP000197535">
    <property type="component" value="Unassembled WGS sequence"/>
</dbReference>